<evidence type="ECO:0000313" key="14">
    <source>
        <dbReference type="EMBL" id="KAJ6647641.1"/>
    </source>
</evidence>
<organism evidence="14 15">
    <name type="scientific">Pseudolycoriella hygida</name>
    <dbReference type="NCBI Taxonomy" id="35572"/>
    <lineage>
        <taxon>Eukaryota</taxon>
        <taxon>Metazoa</taxon>
        <taxon>Ecdysozoa</taxon>
        <taxon>Arthropoda</taxon>
        <taxon>Hexapoda</taxon>
        <taxon>Insecta</taxon>
        <taxon>Pterygota</taxon>
        <taxon>Neoptera</taxon>
        <taxon>Endopterygota</taxon>
        <taxon>Diptera</taxon>
        <taxon>Nematocera</taxon>
        <taxon>Sciaroidea</taxon>
        <taxon>Sciaridae</taxon>
        <taxon>Pseudolycoriella</taxon>
    </lineage>
</organism>
<sequence length="894" mass="102324">TFLTAAWHGKNIHRFRLALLLNGTNPELIDEYSKMSVFEKCCLTPGYSEFIRECIRWGCDVNKTNKYSNKRALNYAIQSGDPENIRAILEDPTRILIENENYEHLPLHQLANKIDLDNYDNMFGCMKELIDRHANVNAVDKENQSALWIIANQSNIPQEKKELIIKYFLENSPVDLDSHRNGETRYIINAQFPNLRLPPEIKLTEKKTWDFIRLITALRDSEENEFLIGLDIFLTRVQHEADVENLFRERFFSETLLMVAAKNGLARAAEKLLRVGADVNNYTTKLPSGIKPIDLDESSKTKTPLELACIYGNWEVLDLFLKCGNIELGDTPLLVDVVKNIGEPGRSRSCDYRKCFYLLLNFPKIDINQVDGLGYTALHAAVKYNNKAETLAILGKGAYIGSQNKLTELPITDIDPKILETHFNSCIATNGRRSGDDNYEIRFQYFNLVPVVVRNDKDNFVGSSLIQCTDEMAPIEHMAKSSELKHLVKHPLIASFLFLKWHQLALVFYTNFFCYTIYCLTMIFYLLFCYGQNTCSKGLSTMLYLISLLGVLYVIVREIAQLVMSPRVYVRNKENYLEIVLIFTTAIVLMNIEFDDSTRRTVAAFTILLAVSEFFLLTGSLPVLSFSTHLVMLKTVSKNFVKGLLLYSIILIAFALCFYTLLGAHRLDPPDDVSDFNNFVHPGVAIIKAVVMLTGEFDASNIHFKQNATTYVLFVIFVFLISTVLNNLLNGLAVSDTQTIKAEAELMNFIYRSELMARYEKILLGKGENLQFHITKNVVQFDELLPNSNNKVLIPIPPQIDSKRMAIEAGHSSYRSLERGFRAMNCCFGMRCSRMEVKIVKYAKHVLDIKGRDFEEQQEKLAMQQRIIKIENRIDEMFTKLDSISETLKKEYDN</sequence>
<feature type="domain" description="Ion transport" evidence="13">
    <location>
        <begin position="510"/>
        <end position="744"/>
    </location>
</feature>
<evidence type="ECO:0000256" key="7">
    <source>
        <dbReference type="ARBA" id="ARBA00023043"/>
    </source>
</evidence>
<keyword evidence="8" id="KW-0406">Ion transport</keyword>
<evidence type="ECO:0000256" key="10">
    <source>
        <dbReference type="ARBA" id="ARBA00023303"/>
    </source>
</evidence>
<keyword evidence="6 12" id="KW-1133">Transmembrane helix</keyword>
<proteinExistence type="predicted"/>
<protein>
    <submittedName>
        <fullName evidence="14">Transient receptor potential cation channel protein painless</fullName>
    </submittedName>
</protein>
<keyword evidence="9 12" id="KW-0472">Membrane</keyword>
<evidence type="ECO:0000256" key="6">
    <source>
        <dbReference type="ARBA" id="ARBA00022989"/>
    </source>
</evidence>
<dbReference type="GO" id="GO:0034703">
    <property type="term" value="C:cation channel complex"/>
    <property type="evidence" value="ECO:0007669"/>
    <property type="project" value="UniProtKB-ARBA"/>
</dbReference>
<dbReference type="AlphaFoldDB" id="A0A9Q0NDT1"/>
<dbReference type="EMBL" id="WJQU01000001">
    <property type="protein sequence ID" value="KAJ6647641.1"/>
    <property type="molecule type" value="Genomic_DNA"/>
</dbReference>
<reference evidence="14" key="1">
    <citation type="submission" date="2022-07" db="EMBL/GenBank/DDBJ databases">
        <authorList>
            <person name="Trinca V."/>
            <person name="Uliana J.V.C."/>
            <person name="Torres T.T."/>
            <person name="Ward R.J."/>
            <person name="Monesi N."/>
        </authorList>
    </citation>
    <scope>NUCLEOTIDE SEQUENCE</scope>
    <source>
        <strain evidence="14">HSMRA1968</strain>
        <tissue evidence="14">Whole embryos</tissue>
    </source>
</reference>
<evidence type="ECO:0000256" key="8">
    <source>
        <dbReference type="ARBA" id="ARBA00023065"/>
    </source>
</evidence>
<feature type="transmembrane region" description="Helical" evidence="12">
    <location>
        <begin position="711"/>
        <end position="729"/>
    </location>
</feature>
<feature type="transmembrane region" description="Helical" evidence="12">
    <location>
        <begin position="601"/>
        <end position="624"/>
    </location>
</feature>
<evidence type="ECO:0000256" key="4">
    <source>
        <dbReference type="ARBA" id="ARBA00022692"/>
    </source>
</evidence>
<keyword evidence="10" id="KW-0407">Ion channel</keyword>
<name>A0A9Q0NDT1_9DIPT</name>
<dbReference type="OrthoDB" id="7784786at2759"/>
<feature type="transmembrane region" description="Helical" evidence="12">
    <location>
        <begin position="539"/>
        <end position="556"/>
    </location>
</feature>
<evidence type="ECO:0000259" key="13">
    <source>
        <dbReference type="Pfam" id="PF00520"/>
    </source>
</evidence>
<dbReference type="InterPro" id="IPR036770">
    <property type="entry name" value="Ankyrin_rpt-contain_sf"/>
</dbReference>
<evidence type="ECO:0000256" key="2">
    <source>
        <dbReference type="ARBA" id="ARBA00022448"/>
    </source>
</evidence>
<dbReference type="Pfam" id="PF00520">
    <property type="entry name" value="Ion_trans"/>
    <property type="match status" value="1"/>
</dbReference>
<evidence type="ECO:0000256" key="3">
    <source>
        <dbReference type="ARBA" id="ARBA00022606"/>
    </source>
</evidence>
<dbReference type="SUPFAM" id="SSF48403">
    <property type="entry name" value="Ankyrin repeat"/>
    <property type="match status" value="2"/>
</dbReference>
<keyword evidence="7 11" id="KW-0040">ANK repeat</keyword>
<dbReference type="Gene3D" id="1.25.40.20">
    <property type="entry name" value="Ankyrin repeat-containing domain"/>
    <property type="match status" value="2"/>
</dbReference>
<feature type="transmembrane region" description="Helical" evidence="12">
    <location>
        <begin position="576"/>
        <end position="594"/>
    </location>
</feature>
<keyword evidence="2" id="KW-0813">Transport</keyword>
<dbReference type="PANTHER" id="PTHR47143">
    <property type="entry name" value="TRANSIENT RECEPTOR POTENTIAL CATION CHANNEL PROTEIN PAINLESS"/>
    <property type="match status" value="1"/>
</dbReference>
<comment type="caution">
    <text evidence="14">The sequence shown here is derived from an EMBL/GenBank/DDBJ whole genome shotgun (WGS) entry which is preliminary data.</text>
</comment>
<feature type="transmembrane region" description="Helical" evidence="12">
    <location>
        <begin position="506"/>
        <end position="527"/>
    </location>
</feature>
<accession>A0A9Q0NDT1</accession>
<dbReference type="SMART" id="SM00248">
    <property type="entry name" value="ANK"/>
    <property type="match status" value="6"/>
</dbReference>
<dbReference type="Pfam" id="PF00023">
    <property type="entry name" value="Ank"/>
    <property type="match status" value="1"/>
</dbReference>
<keyword evidence="3" id="KW-0716">Sensory transduction</keyword>
<keyword evidence="5" id="KW-0677">Repeat</keyword>
<dbReference type="PANTHER" id="PTHR47143:SF4">
    <property type="entry name" value="TRANSIENT RECEPTOR POTENTIAL CATION CHANNEL PROTEIN PAINLESS"/>
    <property type="match status" value="1"/>
</dbReference>
<dbReference type="InterPro" id="IPR005821">
    <property type="entry name" value="Ion_trans_dom"/>
</dbReference>
<dbReference type="GO" id="GO:0005216">
    <property type="term" value="F:monoatomic ion channel activity"/>
    <property type="evidence" value="ECO:0007669"/>
    <property type="project" value="InterPro"/>
</dbReference>
<feature type="transmembrane region" description="Helical" evidence="12">
    <location>
        <begin position="644"/>
        <end position="662"/>
    </location>
</feature>
<evidence type="ECO:0000256" key="1">
    <source>
        <dbReference type="ARBA" id="ARBA00004141"/>
    </source>
</evidence>
<dbReference type="Proteomes" id="UP001151699">
    <property type="component" value="Chromosome A"/>
</dbReference>
<dbReference type="InterPro" id="IPR052076">
    <property type="entry name" value="TRP_cation_channel"/>
</dbReference>
<evidence type="ECO:0000256" key="12">
    <source>
        <dbReference type="SAM" id="Phobius"/>
    </source>
</evidence>
<keyword evidence="4 12" id="KW-0812">Transmembrane</keyword>
<feature type="repeat" description="ANK" evidence="11">
    <location>
        <begin position="252"/>
        <end position="284"/>
    </location>
</feature>
<dbReference type="InterPro" id="IPR002110">
    <property type="entry name" value="Ankyrin_rpt"/>
</dbReference>
<keyword evidence="14" id="KW-0675">Receptor</keyword>
<comment type="subcellular location">
    <subcellularLocation>
        <location evidence="1">Membrane</location>
        <topology evidence="1">Multi-pass membrane protein</topology>
    </subcellularLocation>
</comment>
<evidence type="ECO:0000256" key="5">
    <source>
        <dbReference type="ARBA" id="ARBA00022737"/>
    </source>
</evidence>
<evidence type="ECO:0000256" key="9">
    <source>
        <dbReference type="ARBA" id="ARBA00023136"/>
    </source>
</evidence>
<evidence type="ECO:0000313" key="15">
    <source>
        <dbReference type="Proteomes" id="UP001151699"/>
    </source>
</evidence>
<feature type="non-terminal residue" evidence="14">
    <location>
        <position position="1"/>
    </location>
</feature>
<evidence type="ECO:0000256" key="11">
    <source>
        <dbReference type="PROSITE-ProRule" id="PRU00023"/>
    </source>
</evidence>
<gene>
    <name evidence="14" type="primary">pain_5</name>
    <name evidence="14" type="ORF">Bhyg_02864</name>
</gene>
<keyword evidence="15" id="KW-1185">Reference proteome</keyword>
<dbReference type="PROSITE" id="PS50088">
    <property type="entry name" value="ANK_REPEAT"/>
    <property type="match status" value="1"/>
</dbReference>